<proteinExistence type="predicted"/>
<dbReference type="EMBL" id="CAADFN010000033">
    <property type="protein sequence ID" value="VFK17562.1"/>
    <property type="molecule type" value="Genomic_DNA"/>
</dbReference>
<sequence>MRETLYSMVVDNVEIGSTVYSDEHEGYIGLNLLEYIHDSVDHSATEFVNEMAHTNEMESVWAVLKRGYSGVCHHMSVEHLSRYVNEFTFRLNQRMLGKRLTCKWLRISSWRSFASSRQSMPPVSKAKLVPCKT</sequence>
<evidence type="ECO:0000313" key="2">
    <source>
        <dbReference type="EMBL" id="VFK17562.1"/>
    </source>
</evidence>
<organism evidence="2">
    <name type="scientific">Candidatus Kentrum sp. LFY</name>
    <dbReference type="NCBI Taxonomy" id="2126342"/>
    <lineage>
        <taxon>Bacteria</taxon>
        <taxon>Pseudomonadati</taxon>
        <taxon>Pseudomonadota</taxon>
        <taxon>Gammaproteobacteria</taxon>
        <taxon>Candidatus Kentrum</taxon>
    </lineage>
</organism>
<feature type="domain" description="ISXO2-like transposase" evidence="1">
    <location>
        <begin position="1"/>
        <end position="92"/>
    </location>
</feature>
<dbReference type="Pfam" id="PF12762">
    <property type="entry name" value="DDE_Tnp_IS1595"/>
    <property type="match status" value="1"/>
</dbReference>
<dbReference type="InterPro" id="IPR024445">
    <property type="entry name" value="Tnp_ISXO2-like"/>
</dbReference>
<name>A0A450WKK2_9GAMM</name>
<dbReference type="SMART" id="SM01126">
    <property type="entry name" value="DDE_Tnp_IS1595"/>
    <property type="match status" value="1"/>
</dbReference>
<reference evidence="2" key="1">
    <citation type="submission" date="2019-02" db="EMBL/GenBank/DDBJ databases">
        <authorList>
            <person name="Gruber-Vodicka R. H."/>
            <person name="Seah K. B. B."/>
        </authorList>
    </citation>
    <scope>NUCLEOTIDE SEQUENCE</scope>
    <source>
        <strain evidence="2">BECK_BY7</strain>
    </source>
</reference>
<dbReference type="NCBIfam" id="NF033547">
    <property type="entry name" value="transpos_IS1595"/>
    <property type="match status" value="1"/>
</dbReference>
<gene>
    <name evidence="2" type="ORF">BECKLFY1418C_GA0070996_10338</name>
</gene>
<dbReference type="AlphaFoldDB" id="A0A450WKK2"/>
<protein>
    <submittedName>
        <fullName evidence="2">ISXO2-like transposase domain-containing protein</fullName>
    </submittedName>
</protein>
<evidence type="ECO:0000259" key="1">
    <source>
        <dbReference type="SMART" id="SM01126"/>
    </source>
</evidence>
<accession>A0A450WKK2</accession>